<accession>A0A7S0C1W7</accession>
<dbReference type="AlphaFoldDB" id="A0A7S0C1W7"/>
<organism evidence="1">
    <name type="scientific">Proboscia inermis</name>
    <dbReference type="NCBI Taxonomy" id="420281"/>
    <lineage>
        <taxon>Eukaryota</taxon>
        <taxon>Sar</taxon>
        <taxon>Stramenopiles</taxon>
        <taxon>Ochrophyta</taxon>
        <taxon>Bacillariophyta</taxon>
        <taxon>Coscinodiscophyceae</taxon>
        <taxon>Rhizosoleniophycidae</taxon>
        <taxon>Rhizosoleniales</taxon>
        <taxon>Rhizosoleniaceae</taxon>
        <taxon>Proboscia</taxon>
    </lineage>
</organism>
<name>A0A7S0C1W7_9STRA</name>
<evidence type="ECO:0000313" key="1">
    <source>
        <dbReference type="EMBL" id="CAD8410368.1"/>
    </source>
</evidence>
<reference evidence="1" key="1">
    <citation type="submission" date="2021-01" db="EMBL/GenBank/DDBJ databases">
        <authorList>
            <person name="Corre E."/>
            <person name="Pelletier E."/>
            <person name="Niang G."/>
            <person name="Scheremetjew M."/>
            <person name="Finn R."/>
            <person name="Kale V."/>
            <person name="Holt S."/>
            <person name="Cochrane G."/>
            <person name="Meng A."/>
            <person name="Brown T."/>
            <person name="Cohen L."/>
        </authorList>
    </citation>
    <scope>NUCLEOTIDE SEQUENCE</scope>
    <source>
        <strain evidence="1">CCAP1064/1</strain>
    </source>
</reference>
<sequence length="300" mass="33343">MTIFKSQISVMRLLPHILLSSIAVSDSFSHKTYPIAFSIQRNAINTGRSERASSALFEKRISKLVDDPDIIEVFKEGEIFDEVGSDAAKIMAATTKMIGNVFEFRNEYVAQPADMLTYGKYTEFDMSDKAVQSAMDLYGCKVICRGEGKEVYYDPGETAIFRADYAPVKAAESCLSSLSNVPDLKDAILLVVNIFGGAELQPLEVKAGIKLVIGGLDIPDDLRIKFNSVSHSDFPFEYASMTVVAKFNDNDVEASGVEKSVANGEVYFHRGKWLTCLEEDLQQFADIFTDSYFEEVDDDE</sequence>
<gene>
    <name evidence="1" type="ORF">PINE0816_LOCUS6491</name>
</gene>
<proteinExistence type="predicted"/>
<dbReference type="EMBL" id="HBEL01013620">
    <property type="protein sequence ID" value="CAD8410368.1"/>
    <property type="molecule type" value="Transcribed_RNA"/>
</dbReference>
<protein>
    <submittedName>
        <fullName evidence="1">Uncharacterized protein</fullName>
    </submittedName>
</protein>